<dbReference type="OMA" id="ICSNPYG"/>
<evidence type="ECO:0000256" key="3">
    <source>
        <dbReference type="ARBA" id="ARBA00022801"/>
    </source>
</evidence>
<sequence>MSDYFSLSDCDVIGFDLDHTLCRYHLKETCRLIYESFARYLVEHRGYDRDLLSLTPATWDFCFKGLVVDLEDGNLVKLAEDGTVLRATHGTHDLSTEDILKHYGPKREWKHFTSLNTSFTRSAKYYYYDNYFDLPGALLCGRVVDMLHKVTPPPTPPPRQTRLGALEEDPLKPALCASVCEQRGNEVNSDFWKDMLAAIDHNYNTSAFRDDTGTYFPSVKQNPGRFLQPCSDSVKTWLRSMKTAGKVLLLITSSHSDYCRLVCQHILGKDFEELFDVIITNALKPGFFSLVPQQRPFRTLVNDVEESEGLPSLDKPGWYSQGNWPHLHELLRAMTGKPEPKVVYFGDSMRSDMFPASSFGKWETVMIVEEMEGEGVPRSDAAVSSQAQAEPLEKKGKFEEQGMKAPSAASEQWGSYFVDVHRGGGGDEDSQKLTWCCHCIHKYSTMAIPSVEHIADLPLDFKFPRFSPDKPCTSGYYPRPPDSLLKRSQSQP</sequence>
<keyword evidence="5" id="KW-0007">Acetylation</keyword>
<dbReference type="PANTHER" id="PTHR12103:SF38">
    <property type="entry name" value="5'-NUCLEOTIDASE DOMAIN-CONTAINING PROTEIN 1"/>
    <property type="match status" value="1"/>
</dbReference>
<reference evidence="8" key="3">
    <citation type="submission" date="2025-09" db="UniProtKB">
        <authorList>
            <consortium name="Ensembl"/>
        </authorList>
    </citation>
    <scope>IDENTIFICATION</scope>
</reference>
<evidence type="ECO:0000256" key="1">
    <source>
        <dbReference type="ARBA" id="ARBA00009589"/>
    </source>
</evidence>
<dbReference type="FunFam" id="3.40.50.1000:FF:000086">
    <property type="entry name" value="LD24878p"/>
    <property type="match status" value="1"/>
</dbReference>
<dbReference type="Gene3D" id="3.40.50.1000">
    <property type="entry name" value="HAD superfamily/HAD-like"/>
    <property type="match status" value="1"/>
</dbReference>
<evidence type="ECO:0000256" key="4">
    <source>
        <dbReference type="ARBA" id="ARBA00022842"/>
    </source>
</evidence>
<keyword evidence="2" id="KW-0479">Metal-binding</keyword>
<dbReference type="InterPro" id="IPR036412">
    <property type="entry name" value="HAD-like_sf"/>
</dbReference>
<evidence type="ECO:0000313" key="9">
    <source>
        <dbReference type="Proteomes" id="UP000472267"/>
    </source>
</evidence>
<dbReference type="Ensembl" id="ENSSFAT00005036395.1">
    <property type="protein sequence ID" value="ENSSFAP00005035066.1"/>
    <property type="gene ID" value="ENSSFAG00005017793.1"/>
</dbReference>
<dbReference type="InParanoid" id="A0A672I0A3"/>
<reference evidence="8" key="2">
    <citation type="submission" date="2025-08" db="UniProtKB">
        <authorList>
            <consortium name="Ensembl"/>
        </authorList>
    </citation>
    <scope>IDENTIFICATION</scope>
</reference>
<dbReference type="Pfam" id="PF05761">
    <property type="entry name" value="5_nucleotid"/>
    <property type="match status" value="1"/>
</dbReference>
<evidence type="ECO:0000256" key="6">
    <source>
        <dbReference type="ARBA" id="ARBA00069357"/>
    </source>
</evidence>
<accession>A0A672I0A3</accession>
<reference evidence="8" key="1">
    <citation type="submission" date="2019-06" db="EMBL/GenBank/DDBJ databases">
        <authorList>
            <consortium name="Wellcome Sanger Institute Data Sharing"/>
        </authorList>
    </citation>
    <scope>NUCLEOTIDE SEQUENCE [LARGE SCALE GENOMIC DNA]</scope>
</reference>
<protein>
    <recommendedName>
        <fullName evidence="6">5'-nucleotidase domain-containing protein 1</fullName>
    </recommendedName>
</protein>
<feature type="region of interest" description="Disordered" evidence="7">
    <location>
        <begin position="377"/>
        <end position="399"/>
    </location>
</feature>
<dbReference type="InterPro" id="IPR008380">
    <property type="entry name" value="HAD-SF_hydro_IG_5-nucl"/>
</dbReference>
<evidence type="ECO:0000256" key="2">
    <source>
        <dbReference type="ARBA" id="ARBA00022723"/>
    </source>
</evidence>
<dbReference type="PANTHER" id="PTHR12103">
    <property type="entry name" value="5'-NUCLEOTIDASE DOMAIN-CONTAINING"/>
    <property type="match status" value="1"/>
</dbReference>
<organism evidence="8 9">
    <name type="scientific">Salarias fasciatus</name>
    <name type="common">Jewelled blenny</name>
    <name type="synonym">Blennius fasciatus</name>
    <dbReference type="NCBI Taxonomy" id="181472"/>
    <lineage>
        <taxon>Eukaryota</taxon>
        <taxon>Metazoa</taxon>
        <taxon>Chordata</taxon>
        <taxon>Craniata</taxon>
        <taxon>Vertebrata</taxon>
        <taxon>Euteleostomi</taxon>
        <taxon>Actinopterygii</taxon>
        <taxon>Neopterygii</taxon>
        <taxon>Teleostei</taxon>
        <taxon>Neoteleostei</taxon>
        <taxon>Acanthomorphata</taxon>
        <taxon>Ovalentaria</taxon>
        <taxon>Blenniimorphae</taxon>
        <taxon>Blenniiformes</taxon>
        <taxon>Blennioidei</taxon>
        <taxon>Blenniidae</taxon>
        <taxon>Salariinae</taxon>
        <taxon>Salarias</taxon>
    </lineage>
</organism>
<proteinExistence type="inferred from homology"/>
<keyword evidence="9" id="KW-1185">Reference proteome</keyword>
<evidence type="ECO:0000256" key="7">
    <source>
        <dbReference type="SAM" id="MobiDB-lite"/>
    </source>
</evidence>
<dbReference type="SUPFAM" id="SSF56784">
    <property type="entry name" value="HAD-like"/>
    <property type="match status" value="1"/>
</dbReference>
<dbReference type="GO" id="GO:0046872">
    <property type="term" value="F:metal ion binding"/>
    <property type="evidence" value="ECO:0007669"/>
    <property type="project" value="UniProtKB-KW"/>
</dbReference>
<dbReference type="InterPro" id="IPR023214">
    <property type="entry name" value="HAD_sf"/>
</dbReference>
<keyword evidence="4" id="KW-0460">Magnesium</keyword>
<dbReference type="Proteomes" id="UP000472267">
    <property type="component" value="Chromosome 15"/>
</dbReference>
<evidence type="ECO:0000313" key="8">
    <source>
        <dbReference type="Ensembl" id="ENSSFAP00005035066.1"/>
    </source>
</evidence>
<keyword evidence="3" id="KW-0378">Hydrolase</keyword>
<comment type="similarity">
    <text evidence="1">Belongs to the 5'(3')-deoxyribonucleotidase family.</text>
</comment>
<evidence type="ECO:0000256" key="5">
    <source>
        <dbReference type="ARBA" id="ARBA00022990"/>
    </source>
</evidence>
<name>A0A672I0A3_SALFA</name>
<gene>
    <name evidence="8" type="primary">nt5dc1</name>
</gene>
<feature type="region of interest" description="Disordered" evidence="7">
    <location>
        <begin position="472"/>
        <end position="492"/>
    </location>
</feature>
<dbReference type="GO" id="GO:0008253">
    <property type="term" value="F:5'-nucleotidase activity"/>
    <property type="evidence" value="ECO:0007669"/>
    <property type="project" value="TreeGrafter"/>
</dbReference>
<dbReference type="AlphaFoldDB" id="A0A672I0A3"/>